<reference evidence="2 3" key="1">
    <citation type="journal article" date="2012" name="Plant Cell">
        <title>Genome comparison of barley and maize smut fungi reveals targeted loss of RNA silencing components and species-specific presence of transposable elements.</title>
        <authorList>
            <person name="Laurie J.D."/>
            <person name="Ali S."/>
            <person name="Linning R."/>
            <person name="Mannhaupt G."/>
            <person name="Wong P."/>
            <person name="Gueldener U."/>
            <person name="Muensterkoetter M."/>
            <person name="Moore R."/>
            <person name="Kahmann R."/>
            <person name="Bakkeren G."/>
            <person name="Schirawski J."/>
        </authorList>
    </citation>
    <scope>NUCLEOTIDE SEQUENCE [LARGE SCALE GENOMIC DNA]</scope>
    <source>
        <strain evidence="3">Uh4875-4</strain>
    </source>
</reference>
<evidence type="ECO:0000256" key="1">
    <source>
        <dbReference type="SAM" id="MobiDB-lite"/>
    </source>
</evidence>
<feature type="region of interest" description="Disordered" evidence="1">
    <location>
        <begin position="1"/>
        <end position="30"/>
    </location>
</feature>
<evidence type="ECO:0000313" key="3">
    <source>
        <dbReference type="Proteomes" id="UP000006174"/>
    </source>
</evidence>
<dbReference type="Proteomes" id="UP000006174">
    <property type="component" value="Unassembled WGS sequence"/>
</dbReference>
<organism evidence="2 3">
    <name type="scientific">Ustilago hordei</name>
    <name type="common">Barley covered smut fungus</name>
    <dbReference type="NCBI Taxonomy" id="120017"/>
    <lineage>
        <taxon>Eukaryota</taxon>
        <taxon>Fungi</taxon>
        <taxon>Dikarya</taxon>
        <taxon>Basidiomycota</taxon>
        <taxon>Ustilaginomycotina</taxon>
        <taxon>Ustilaginomycetes</taxon>
        <taxon>Ustilaginales</taxon>
        <taxon>Ustilaginaceae</taxon>
        <taxon>Ustilago</taxon>
    </lineage>
</organism>
<feature type="compositionally biased region" description="Basic and acidic residues" evidence="1">
    <location>
        <begin position="7"/>
        <end position="23"/>
    </location>
</feature>
<evidence type="ECO:0000313" key="2">
    <source>
        <dbReference type="EMBL" id="CCF50009.1"/>
    </source>
</evidence>
<dbReference type="STRING" id="1128400.I2FSW6"/>
<proteinExistence type="predicted"/>
<dbReference type="AlphaFoldDB" id="I2FSW6"/>
<dbReference type="EMBL" id="CAGI01000150">
    <property type="protein sequence ID" value="CCF50009.1"/>
    <property type="molecule type" value="Genomic_DNA"/>
</dbReference>
<dbReference type="HOGENOM" id="CLU_655856_0_0_1"/>
<sequence length="419" mass="46484">MPPSTHSSRDPDAASDPGERCNPHPDTGNPTLTNNLDIVTLIQIITAQLDRTFKECFQQLAITLTPPTTTMESKAQQCCMKYLIESRWDLAWESVIIETLPLCLRETALHWYEVLGSHQCAELKTGWTIWEMSLCNVFQPDASEIQCLAGECKWEWMKESIASYFYTKLSLLCAALPTCQETDLLNEIWYGLPASLQLDVQTHLLVKPNMDDLLTELCNLKGPWKATLHSGSCYNFCNDLLPQPLTPSLMFSTPTIPTSNMTTSSHDEASVPHLDSWASTKFGLATNYSLANISYIAKDGQSGHTYQLLNSKQVITLGCPCRLCFQDHFDFEHDYLSCQPKTKAHITQAGLDLAQAYGYSATDVESVCALDDYISTSNILEAMTTSQNGATNTSIHESEVKGFHALPLQGVDGTGTSRN</sequence>
<gene>
    <name evidence="2" type="ORF">UHOR_14144</name>
</gene>
<accession>I2FSW6</accession>
<comment type="caution">
    <text evidence="2">The sequence shown here is derived from an EMBL/GenBank/DDBJ whole genome shotgun (WGS) entry which is preliminary data.</text>
</comment>
<name>I2FSW6_USTHO</name>
<keyword evidence="3" id="KW-1185">Reference proteome</keyword>
<protein>
    <submittedName>
        <fullName evidence="2">Uncharacterized protein</fullName>
    </submittedName>
</protein>